<dbReference type="GO" id="GO:0001558">
    <property type="term" value="P:regulation of cell growth"/>
    <property type="evidence" value="ECO:0007669"/>
    <property type="project" value="InterPro"/>
</dbReference>
<comment type="caution">
    <text evidence="3">The sequence shown here is derived from an EMBL/GenBank/DDBJ whole genome shotgun (WGS) entry which is preliminary data.</text>
</comment>
<dbReference type="GO" id="GO:0003700">
    <property type="term" value="F:DNA-binding transcription factor activity"/>
    <property type="evidence" value="ECO:0007669"/>
    <property type="project" value="InterPro"/>
</dbReference>
<dbReference type="SUPFAM" id="SSF89447">
    <property type="entry name" value="AbrB/MazE/MraZ-like"/>
    <property type="match status" value="1"/>
</dbReference>
<dbReference type="Proteomes" id="UP000462066">
    <property type="component" value="Unassembled WGS sequence"/>
</dbReference>
<evidence type="ECO:0000313" key="4">
    <source>
        <dbReference type="Proteomes" id="UP000462066"/>
    </source>
</evidence>
<feature type="region of interest" description="Disordered" evidence="1">
    <location>
        <begin position="87"/>
        <end position="106"/>
    </location>
</feature>
<feature type="compositionally biased region" description="Acidic residues" evidence="1">
    <location>
        <begin position="95"/>
        <end position="106"/>
    </location>
</feature>
<protein>
    <submittedName>
        <fullName evidence="3">AbrB family transcriptional regulator</fullName>
    </submittedName>
</protein>
<feature type="domain" description="SpoVT-AbrB" evidence="2">
    <location>
        <begin position="8"/>
        <end position="54"/>
    </location>
</feature>
<sequence length="106" mass="11401">MPTIHEQATVTATGRLTLPRSVRQVLGVGIGDAVAFDVHDDDRVVISRVSGEHEDPAIQAFLGVLARDIRRGKRVRQLPKALIQAMQTHGGSGVDPDEEIEGDVAL</sequence>
<dbReference type="InterPro" id="IPR037914">
    <property type="entry name" value="SpoVT-AbrB_sf"/>
</dbReference>
<dbReference type="RefSeq" id="WP_162310376.1">
    <property type="nucleotide sequence ID" value="NZ_JACHGU010000005.1"/>
</dbReference>
<organism evidence="3 4">
    <name type="scientific">Pseudoxanthomonas broegbernensis</name>
    <dbReference type="NCBI Taxonomy" id="83619"/>
    <lineage>
        <taxon>Bacteria</taxon>
        <taxon>Pseudomonadati</taxon>
        <taxon>Pseudomonadota</taxon>
        <taxon>Gammaproteobacteria</taxon>
        <taxon>Lysobacterales</taxon>
        <taxon>Lysobacteraceae</taxon>
        <taxon>Pseudoxanthomonas</taxon>
    </lineage>
</organism>
<accession>A0A7V8GP68</accession>
<dbReference type="GO" id="GO:0003677">
    <property type="term" value="F:DNA binding"/>
    <property type="evidence" value="ECO:0007669"/>
    <property type="project" value="InterPro"/>
</dbReference>
<reference evidence="3 4" key="1">
    <citation type="submission" date="2017-10" db="EMBL/GenBank/DDBJ databases">
        <title>Whole genome sequencing of Pseudoxanthomonas broegbernensis DSM 12573(T).</title>
        <authorList>
            <person name="Kumar S."/>
            <person name="Bansal K."/>
            <person name="Kaur A."/>
            <person name="Patil P."/>
            <person name="Sharma S."/>
            <person name="Patil P.B."/>
        </authorList>
    </citation>
    <scope>NUCLEOTIDE SEQUENCE [LARGE SCALE GENOMIC DNA]</scope>
    <source>
        <strain evidence="3 4">DSM 12573</strain>
    </source>
</reference>
<dbReference type="AlphaFoldDB" id="A0A7V8GP68"/>
<dbReference type="Pfam" id="PF15937">
    <property type="entry name" value="PrlF_antitoxin"/>
    <property type="match status" value="1"/>
</dbReference>
<dbReference type="Gene3D" id="2.10.260.10">
    <property type="match status" value="1"/>
</dbReference>
<keyword evidence="4" id="KW-1185">Reference proteome</keyword>
<evidence type="ECO:0000313" key="3">
    <source>
        <dbReference type="EMBL" id="KAF1687407.1"/>
    </source>
</evidence>
<dbReference type="GO" id="GO:0097351">
    <property type="term" value="F:toxin sequestering activity"/>
    <property type="evidence" value="ECO:0007669"/>
    <property type="project" value="InterPro"/>
</dbReference>
<evidence type="ECO:0000259" key="2">
    <source>
        <dbReference type="SMART" id="SM00966"/>
    </source>
</evidence>
<name>A0A7V8GP68_9GAMM</name>
<dbReference type="InterPro" id="IPR007159">
    <property type="entry name" value="SpoVT-AbrB_dom"/>
</dbReference>
<evidence type="ECO:0000256" key="1">
    <source>
        <dbReference type="SAM" id="MobiDB-lite"/>
    </source>
</evidence>
<gene>
    <name evidence="3" type="ORF">B1992_05120</name>
</gene>
<dbReference type="SMART" id="SM00966">
    <property type="entry name" value="SpoVT_AbrB"/>
    <property type="match status" value="1"/>
</dbReference>
<dbReference type="InterPro" id="IPR031848">
    <property type="entry name" value="PrlF_antitoxin"/>
</dbReference>
<proteinExistence type="predicted"/>
<dbReference type="EMBL" id="MWIP01000003">
    <property type="protein sequence ID" value="KAF1687407.1"/>
    <property type="molecule type" value="Genomic_DNA"/>
</dbReference>